<gene>
    <name evidence="2" type="ORF">Golax_014741</name>
</gene>
<dbReference type="EMBL" id="JABEZV010000007">
    <property type="protein sequence ID" value="MBA0715863.1"/>
    <property type="molecule type" value="Genomic_DNA"/>
</dbReference>
<organism evidence="2 3">
    <name type="scientific">Gossypium laxum</name>
    <dbReference type="NCBI Taxonomy" id="34288"/>
    <lineage>
        <taxon>Eukaryota</taxon>
        <taxon>Viridiplantae</taxon>
        <taxon>Streptophyta</taxon>
        <taxon>Embryophyta</taxon>
        <taxon>Tracheophyta</taxon>
        <taxon>Spermatophyta</taxon>
        <taxon>Magnoliopsida</taxon>
        <taxon>eudicotyledons</taxon>
        <taxon>Gunneridae</taxon>
        <taxon>Pentapetalae</taxon>
        <taxon>rosids</taxon>
        <taxon>malvids</taxon>
        <taxon>Malvales</taxon>
        <taxon>Malvaceae</taxon>
        <taxon>Malvoideae</taxon>
        <taxon>Gossypium</taxon>
    </lineage>
</organism>
<keyword evidence="3" id="KW-1185">Reference proteome</keyword>
<evidence type="ECO:0000313" key="3">
    <source>
        <dbReference type="Proteomes" id="UP000593574"/>
    </source>
</evidence>
<evidence type="ECO:0000256" key="1">
    <source>
        <dbReference type="SAM" id="MobiDB-lite"/>
    </source>
</evidence>
<comment type="caution">
    <text evidence="2">The sequence shown here is derived from an EMBL/GenBank/DDBJ whole genome shotgun (WGS) entry which is preliminary data.</text>
</comment>
<protein>
    <submittedName>
        <fullName evidence="2">Uncharacterized protein</fullName>
    </submittedName>
</protein>
<evidence type="ECO:0000313" key="2">
    <source>
        <dbReference type="EMBL" id="MBA0715863.1"/>
    </source>
</evidence>
<sequence length="163" mass="17936">MDSRVFNAYPTRSSLLPKITPSFHSYIGFSVPANVAKIPQPPQDPTASPPQFSCPSDPQDPTASPRQFSCPSDPPPPPFSFPITFELPSPFFLASSPDAFYLPLYILDDNTTPASEIGVVQKLWGVFFNVGLLSVEQENEFVFRIKHDFVGSDIKVNVFGLSP</sequence>
<dbReference type="AlphaFoldDB" id="A0A7J8ZVP3"/>
<dbReference type="Proteomes" id="UP000593574">
    <property type="component" value="Unassembled WGS sequence"/>
</dbReference>
<feature type="compositionally biased region" description="Polar residues" evidence="1">
    <location>
        <begin position="53"/>
        <end position="67"/>
    </location>
</feature>
<name>A0A7J8ZVP3_9ROSI</name>
<feature type="compositionally biased region" description="Pro residues" evidence="1">
    <location>
        <begin position="39"/>
        <end position="48"/>
    </location>
</feature>
<feature type="region of interest" description="Disordered" evidence="1">
    <location>
        <begin position="37"/>
        <end position="77"/>
    </location>
</feature>
<reference evidence="2 3" key="1">
    <citation type="journal article" date="2019" name="Genome Biol. Evol.">
        <title>Insights into the evolution of the New World diploid cottons (Gossypium, subgenus Houzingenia) based on genome sequencing.</title>
        <authorList>
            <person name="Grover C.E."/>
            <person name="Arick M.A. 2nd"/>
            <person name="Thrash A."/>
            <person name="Conover J.L."/>
            <person name="Sanders W.S."/>
            <person name="Peterson D.G."/>
            <person name="Frelichowski J.E."/>
            <person name="Scheffler J.A."/>
            <person name="Scheffler B.E."/>
            <person name="Wendel J.F."/>
        </authorList>
    </citation>
    <scope>NUCLEOTIDE SEQUENCE [LARGE SCALE GENOMIC DNA]</scope>
    <source>
        <strain evidence="2">4</strain>
        <tissue evidence="2">Leaf</tissue>
    </source>
</reference>
<accession>A0A7J8ZVP3</accession>
<proteinExistence type="predicted"/>